<gene>
    <name evidence="11" type="ORF">A7K91_22835</name>
</gene>
<evidence type="ECO:0000256" key="7">
    <source>
        <dbReference type="ARBA" id="ARBA00023163"/>
    </source>
</evidence>
<evidence type="ECO:0000256" key="3">
    <source>
        <dbReference type="ARBA" id="ARBA00022553"/>
    </source>
</evidence>
<keyword evidence="3 8" id="KW-0597">Phosphoprotein</keyword>
<evidence type="ECO:0000256" key="8">
    <source>
        <dbReference type="PROSITE-ProRule" id="PRU00169"/>
    </source>
</evidence>
<keyword evidence="7" id="KW-0804">Transcription</keyword>
<dbReference type="PROSITE" id="PS01124">
    <property type="entry name" value="HTH_ARAC_FAMILY_2"/>
    <property type="match status" value="1"/>
</dbReference>
<dbReference type="PANTHER" id="PTHR42713:SF3">
    <property type="entry name" value="TRANSCRIPTIONAL REGULATORY PROTEIN HPTR"/>
    <property type="match status" value="1"/>
</dbReference>
<dbReference type="SUPFAM" id="SSF46689">
    <property type="entry name" value="Homeodomain-like"/>
    <property type="match status" value="2"/>
</dbReference>
<organism evidence="11 12">
    <name type="scientific">Paenibacillus oryzae</name>
    <dbReference type="NCBI Taxonomy" id="1844972"/>
    <lineage>
        <taxon>Bacteria</taxon>
        <taxon>Bacillati</taxon>
        <taxon>Bacillota</taxon>
        <taxon>Bacilli</taxon>
        <taxon>Bacillales</taxon>
        <taxon>Paenibacillaceae</taxon>
        <taxon>Paenibacillus</taxon>
    </lineage>
</organism>
<keyword evidence="2" id="KW-0963">Cytoplasm</keyword>
<dbReference type="InterPro" id="IPR018062">
    <property type="entry name" value="HTH_AraC-typ_CS"/>
</dbReference>
<dbReference type="SMART" id="SM00448">
    <property type="entry name" value="REC"/>
    <property type="match status" value="1"/>
</dbReference>
<dbReference type="SMART" id="SM00342">
    <property type="entry name" value="HTH_ARAC"/>
    <property type="match status" value="1"/>
</dbReference>
<dbReference type="GO" id="GO:0005737">
    <property type="term" value="C:cytoplasm"/>
    <property type="evidence" value="ECO:0007669"/>
    <property type="project" value="UniProtKB-SubCell"/>
</dbReference>
<dbReference type="GO" id="GO:0003700">
    <property type="term" value="F:DNA-binding transcription factor activity"/>
    <property type="evidence" value="ECO:0007669"/>
    <property type="project" value="InterPro"/>
</dbReference>
<feature type="domain" description="Response regulatory" evidence="10">
    <location>
        <begin position="3"/>
        <end position="120"/>
    </location>
</feature>
<dbReference type="SUPFAM" id="SSF52172">
    <property type="entry name" value="CheY-like"/>
    <property type="match status" value="1"/>
</dbReference>
<dbReference type="Pfam" id="PF00072">
    <property type="entry name" value="Response_reg"/>
    <property type="match status" value="1"/>
</dbReference>
<dbReference type="InterPro" id="IPR018060">
    <property type="entry name" value="HTH_AraC"/>
</dbReference>
<dbReference type="Gene3D" id="1.10.10.60">
    <property type="entry name" value="Homeodomain-like"/>
    <property type="match status" value="2"/>
</dbReference>
<dbReference type="CDD" id="cd17536">
    <property type="entry name" value="REC_YesN-like"/>
    <property type="match status" value="1"/>
</dbReference>
<evidence type="ECO:0000256" key="4">
    <source>
        <dbReference type="ARBA" id="ARBA00023012"/>
    </source>
</evidence>
<proteinExistence type="predicted"/>
<evidence type="ECO:0000259" key="9">
    <source>
        <dbReference type="PROSITE" id="PS01124"/>
    </source>
</evidence>
<dbReference type="PANTHER" id="PTHR42713">
    <property type="entry name" value="HISTIDINE KINASE-RELATED"/>
    <property type="match status" value="1"/>
</dbReference>
<dbReference type="PROSITE" id="PS00041">
    <property type="entry name" value="HTH_ARAC_FAMILY_1"/>
    <property type="match status" value="1"/>
</dbReference>
<evidence type="ECO:0000256" key="2">
    <source>
        <dbReference type="ARBA" id="ARBA00022490"/>
    </source>
</evidence>
<dbReference type="InterPro" id="IPR051552">
    <property type="entry name" value="HptR"/>
</dbReference>
<dbReference type="Pfam" id="PF12833">
    <property type="entry name" value="HTH_18"/>
    <property type="match status" value="1"/>
</dbReference>
<dbReference type="InterPro" id="IPR001789">
    <property type="entry name" value="Sig_transdc_resp-reg_receiver"/>
</dbReference>
<dbReference type="OrthoDB" id="9794370at2"/>
<dbReference type="PRINTS" id="PR00032">
    <property type="entry name" value="HTHARAC"/>
</dbReference>
<reference evidence="11 12" key="1">
    <citation type="submission" date="2016-05" db="EMBL/GenBank/DDBJ databases">
        <title>Paenibacillus oryzae. sp. nov., isolated from the rice root.</title>
        <authorList>
            <person name="Zhang J."/>
            <person name="Zhang X."/>
        </authorList>
    </citation>
    <scope>NUCLEOTIDE SEQUENCE [LARGE SCALE GENOMIC DNA]</scope>
    <source>
        <strain evidence="11 12">1DrF-4</strain>
    </source>
</reference>
<dbReference type="PROSITE" id="PS50110">
    <property type="entry name" value="RESPONSE_REGULATORY"/>
    <property type="match status" value="1"/>
</dbReference>
<keyword evidence="5" id="KW-0805">Transcription regulation</keyword>
<keyword evidence="4" id="KW-0902">Two-component regulatory system</keyword>
<evidence type="ECO:0000256" key="5">
    <source>
        <dbReference type="ARBA" id="ARBA00023015"/>
    </source>
</evidence>
<evidence type="ECO:0000313" key="12">
    <source>
        <dbReference type="Proteomes" id="UP000092024"/>
    </source>
</evidence>
<evidence type="ECO:0000313" key="11">
    <source>
        <dbReference type="EMBL" id="OBR66277.1"/>
    </source>
</evidence>
<evidence type="ECO:0000256" key="6">
    <source>
        <dbReference type="ARBA" id="ARBA00023125"/>
    </source>
</evidence>
<evidence type="ECO:0000259" key="10">
    <source>
        <dbReference type="PROSITE" id="PS50110"/>
    </source>
</evidence>
<accession>A0A1A5YKX0</accession>
<evidence type="ECO:0000256" key="1">
    <source>
        <dbReference type="ARBA" id="ARBA00004496"/>
    </source>
</evidence>
<dbReference type="InterPro" id="IPR020449">
    <property type="entry name" value="Tscrpt_reg_AraC-type_HTH"/>
</dbReference>
<dbReference type="Gene3D" id="3.40.50.2300">
    <property type="match status" value="1"/>
</dbReference>
<dbReference type="InterPro" id="IPR011006">
    <property type="entry name" value="CheY-like_superfamily"/>
</dbReference>
<feature type="modified residue" description="4-aspartylphosphate" evidence="8">
    <location>
        <position position="55"/>
    </location>
</feature>
<keyword evidence="6 11" id="KW-0238">DNA-binding</keyword>
<keyword evidence="12" id="KW-1185">Reference proteome</keyword>
<sequence>MIEVLLVDDESYVTESLAATIPWRELGVARVYQAASPVEALTLLEEQAIDILVTDIRMPEMNGLELIGLVKERWPHIRSLLLTGYSDFEYAKKAIQLKALDYLLKPVNDEAFIRCLAGSIEELKEEWEKADQYHRLMYTIKSDRSVLRQNLMQELLLGRQMSLAVLRDKLLQYEIKVEAEDSALLMLVQLGRSFTGMDSRSIALMEYAVGNIAEEVFGPSYRIWHSKAPHDCLAIVASVPEGGDYSLFRKENITRRCLDFQELVSSYLKGDIAIVVSEWFTMPEQLGMIYRTALAAFYRLDRGGALLFVEDLPRRSSAGGKGIEELYKPPTLIHCLESGQWDAARGKIAQALHREKGEEALTREELHEAFLSISNAFLYLLHKQGMAMQDVDPEGFHMLLDRSLISSTDKLKAWCDEILDRLEALLAESETTSKRHMIKRVQELVTGNLGEETSVKSIADKVFLHPVYLTKLYKNETGESLGDYIMRMRMERAVEMLKSSHKKIYEITTELGYQNPQYFSKIFKKHYGMTPQEYREKMV</sequence>
<dbReference type="EMBL" id="LYPA01000048">
    <property type="protein sequence ID" value="OBR66277.1"/>
    <property type="molecule type" value="Genomic_DNA"/>
</dbReference>
<dbReference type="GO" id="GO:0000160">
    <property type="term" value="P:phosphorelay signal transduction system"/>
    <property type="evidence" value="ECO:0007669"/>
    <property type="project" value="UniProtKB-KW"/>
</dbReference>
<dbReference type="GO" id="GO:0043565">
    <property type="term" value="F:sequence-specific DNA binding"/>
    <property type="evidence" value="ECO:0007669"/>
    <property type="project" value="InterPro"/>
</dbReference>
<name>A0A1A5YKX0_9BACL</name>
<comment type="subcellular location">
    <subcellularLocation>
        <location evidence="1">Cytoplasm</location>
    </subcellularLocation>
</comment>
<dbReference type="STRING" id="1844972.A7K91_22835"/>
<comment type="caution">
    <text evidence="11">The sequence shown here is derived from an EMBL/GenBank/DDBJ whole genome shotgun (WGS) entry which is preliminary data.</text>
</comment>
<dbReference type="Proteomes" id="UP000092024">
    <property type="component" value="Unassembled WGS sequence"/>
</dbReference>
<dbReference type="RefSeq" id="WP_068682242.1">
    <property type="nucleotide sequence ID" value="NZ_LYPA01000048.1"/>
</dbReference>
<feature type="domain" description="HTH araC/xylS-type" evidence="9">
    <location>
        <begin position="439"/>
        <end position="537"/>
    </location>
</feature>
<protein>
    <submittedName>
        <fullName evidence="11">DNA-binding response regulator</fullName>
    </submittedName>
</protein>
<dbReference type="InterPro" id="IPR009057">
    <property type="entry name" value="Homeodomain-like_sf"/>
</dbReference>
<dbReference type="AlphaFoldDB" id="A0A1A5YKX0"/>